<keyword evidence="1" id="KW-0175">Coiled coil</keyword>
<evidence type="ECO:0000256" key="2">
    <source>
        <dbReference type="SAM" id="MobiDB-lite"/>
    </source>
</evidence>
<accession>M0PJ13</accession>
<dbReference type="PATRIC" id="fig|1230456.3.peg.120"/>
<feature type="transmembrane region" description="Helical" evidence="3">
    <location>
        <begin position="116"/>
        <end position="135"/>
    </location>
</feature>
<dbReference type="Pfam" id="PF25939">
    <property type="entry name" value="DUF7982"/>
    <property type="match status" value="1"/>
</dbReference>
<feature type="transmembrane region" description="Helical" evidence="3">
    <location>
        <begin position="92"/>
        <end position="110"/>
    </location>
</feature>
<dbReference type="STRING" id="1230456.C468_00690"/>
<feature type="coiled-coil region" evidence="1">
    <location>
        <begin position="60"/>
        <end position="87"/>
    </location>
</feature>
<feature type="compositionally biased region" description="Polar residues" evidence="2">
    <location>
        <begin position="16"/>
        <end position="32"/>
    </location>
</feature>
<evidence type="ECO:0000256" key="3">
    <source>
        <dbReference type="SAM" id="Phobius"/>
    </source>
</evidence>
<proteinExistence type="predicted"/>
<evidence type="ECO:0000313" key="6">
    <source>
        <dbReference type="Proteomes" id="UP000011546"/>
    </source>
</evidence>
<keyword evidence="3" id="KW-0812">Transmembrane</keyword>
<reference evidence="5 6" key="1">
    <citation type="journal article" date="2014" name="PLoS Genet.">
        <title>Phylogenetically driven sequencing of extremely halophilic archaea reveals strategies for static and dynamic osmo-response.</title>
        <authorList>
            <person name="Becker E.A."/>
            <person name="Seitzer P.M."/>
            <person name="Tritt A."/>
            <person name="Larsen D."/>
            <person name="Krusor M."/>
            <person name="Yao A.I."/>
            <person name="Wu D."/>
            <person name="Madern D."/>
            <person name="Eisen J.A."/>
            <person name="Darling A.E."/>
            <person name="Facciotti M.T."/>
        </authorList>
    </citation>
    <scope>NUCLEOTIDE SEQUENCE [LARGE SCALE GENOMIC DNA]</scope>
    <source>
        <strain evidence="5 6">JCM 14978</strain>
    </source>
</reference>
<feature type="region of interest" description="Disordered" evidence="2">
    <location>
        <begin position="1"/>
        <end position="57"/>
    </location>
</feature>
<keyword evidence="3" id="KW-0472">Membrane</keyword>
<organism evidence="5 6">
    <name type="scientific">Halorubrum kocurii JCM 14978</name>
    <dbReference type="NCBI Taxonomy" id="1230456"/>
    <lineage>
        <taxon>Archaea</taxon>
        <taxon>Methanobacteriati</taxon>
        <taxon>Methanobacteriota</taxon>
        <taxon>Stenosarchaea group</taxon>
        <taxon>Halobacteria</taxon>
        <taxon>Halobacteriales</taxon>
        <taxon>Haloferacaceae</taxon>
        <taxon>Halorubrum</taxon>
    </lineage>
</organism>
<dbReference type="Proteomes" id="UP000011546">
    <property type="component" value="Unassembled WGS sequence"/>
</dbReference>
<gene>
    <name evidence="5" type="ORF">C468_00690</name>
</gene>
<dbReference type="InterPro" id="IPR058288">
    <property type="entry name" value="DUF7982"/>
</dbReference>
<dbReference type="RefSeq" id="WP_008846919.1">
    <property type="nucleotide sequence ID" value="NZ_AOJH01000006.1"/>
</dbReference>
<sequence length="320" mass="33567">MSAPNSNGDDIDATERTTQNGDGETATLQTPTAEAPEGSEQALNGNAEGVSDSVGPSERITELETYIDVLQTENDRLRADYARARTVSYQKTALAIAAIGTVAVLGGAILPDVRAVLVVTGAIGLFSGVMTWYLTPARVVPVGVSESVYDAATATLAGLKDDLGLQAITVYAPVGDQTRGFIPRERGFEVPENVTHAFPGDTTGSQGLSFTPSGQQLTREVDRIRAAQTPTTALDAFEQTADSLVEHFEVADQIAVEKGTDFQEFVISVDEAAFGPLTRLDHPIVSALGCAAAQSVGEPVVVNDAEATTVRLAVISETNE</sequence>
<keyword evidence="6" id="KW-1185">Reference proteome</keyword>
<dbReference type="OrthoDB" id="214277at2157"/>
<feature type="domain" description="DUF7982" evidence="4">
    <location>
        <begin position="62"/>
        <end position="307"/>
    </location>
</feature>
<keyword evidence="3" id="KW-1133">Transmembrane helix</keyword>
<dbReference type="EMBL" id="AOJH01000006">
    <property type="protein sequence ID" value="EMA70007.1"/>
    <property type="molecule type" value="Genomic_DNA"/>
</dbReference>
<name>M0PJ13_9EURY</name>
<evidence type="ECO:0000313" key="5">
    <source>
        <dbReference type="EMBL" id="EMA70007.1"/>
    </source>
</evidence>
<dbReference type="AlphaFoldDB" id="M0PJ13"/>
<protein>
    <recommendedName>
        <fullName evidence="4">DUF7982 domain-containing protein</fullName>
    </recommendedName>
</protein>
<comment type="caution">
    <text evidence="5">The sequence shown here is derived from an EMBL/GenBank/DDBJ whole genome shotgun (WGS) entry which is preliminary data.</text>
</comment>
<evidence type="ECO:0000256" key="1">
    <source>
        <dbReference type="SAM" id="Coils"/>
    </source>
</evidence>
<evidence type="ECO:0000259" key="4">
    <source>
        <dbReference type="Pfam" id="PF25939"/>
    </source>
</evidence>